<comment type="catalytic activity">
    <reaction evidence="12">
        <text>N(6)-hydroxy-dATP + H2O = N(6)-hydroxy-dAMP + diphosphate + H(+)</text>
        <dbReference type="Rhea" id="RHEA:83971"/>
        <dbReference type="ChEBI" id="CHEBI:15377"/>
        <dbReference type="ChEBI" id="CHEBI:15378"/>
        <dbReference type="ChEBI" id="CHEBI:33019"/>
        <dbReference type="ChEBI" id="CHEBI:233529"/>
        <dbReference type="ChEBI" id="CHEBI:233530"/>
    </reaction>
    <physiologicalReaction direction="left-to-right" evidence="12">
        <dbReference type="Rhea" id="RHEA:83972"/>
    </physiologicalReaction>
</comment>
<feature type="binding site" evidence="13">
    <location>
        <position position="67"/>
    </location>
    <ligand>
        <name>Mg(2+)</name>
        <dbReference type="ChEBI" id="CHEBI:18420"/>
    </ligand>
</feature>
<keyword evidence="5 13" id="KW-0547">Nucleotide-binding</keyword>
<feature type="binding site" evidence="13">
    <location>
        <begin position="144"/>
        <end position="147"/>
    </location>
    <ligand>
        <name>ITP</name>
        <dbReference type="ChEBI" id="CHEBI:61402"/>
    </ligand>
</feature>
<keyword evidence="15" id="KW-1185">Reference proteome</keyword>
<evidence type="ECO:0000256" key="9">
    <source>
        <dbReference type="ARBA" id="ARBA00054940"/>
    </source>
</evidence>
<dbReference type="GO" id="GO:0036222">
    <property type="term" value="F:XTP diphosphatase activity"/>
    <property type="evidence" value="ECO:0007669"/>
    <property type="project" value="UniProtKB-UniRule"/>
</dbReference>
<dbReference type="GO" id="GO:0036220">
    <property type="term" value="F:ITP diphosphatase activity"/>
    <property type="evidence" value="ECO:0007669"/>
    <property type="project" value="UniProtKB-UniRule"/>
</dbReference>
<keyword evidence="8 13" id="KW-0546">Nucleotide metabolism</keyword>
<dbReference type="PANTHER" id="PTHR11067:SF9">
    <property type="entry name" value="INOSINE TRIPHOSPHATE PYROPHOSPHATASE"/>
    <property type="match status" value="1"/>
</dbReference>
<comment type="catalytic activity">
    <reaction evidence="13">
        <text>XTP + H2O = XMP + diphosphate + H(+)</text>
        <dbReference type="Rhea" id="RHEA:28610"/>
        <dbReference type="ChEBI" id="CHEBI:15377"/>
        <dbReference type="ChEBI" id="CHEBI:15378"/>
        <dbReference type="ChEBI" id="CHEBI:33019"/>
        <dbReference type="ChEBI" id="CHEBI:57464"/>
        <dbReference type="ChEBI" id="CHEBI:61314"/>
        <dbReference type="EC" id="3.6.1.66"/>
    </reaction>
</comment>
<evidence type="ECO:0000256" key="2">
    <source>
        <dbReference type="ARBA" id="ARBA00008023"/>
    </source>
</evidence>
<organism evidence="14 15">
    <name type="scientific">Cryptosporidium xiaoi</name>
    <dbReference type="NCBI Taxonomy" id="659607"/>
    <lineage>
        <taxon>Eukaryota</taxon>
        <taxon>Sar</taxon>
        <taxon>Alveolata</taxon>
        <taxon>Apicomplexa</taxon>
        <taxon>Conoidasida</taxon>
        <taxon>Coccidia</taxon>
        <taxon>Eucoccidiorida</taxon>
        <taxon>Eimeriorina</taxon>
        <taxon>Cryptosporidiidae</taxon>
        <taxon>Cryptosporidium</taxon>
    </lineage>
</organism>
<dbReference type="AlphaFoldDB" id="A0AAV9Y2B5"/>
<comment type="function">
    <text evidence="13">Pyrophosphatase that hydrolyzes non-canonical purine nucleotides such as inosine triphosphate (ITP), deoxyinosine triphosphate (dITP) or xanthosine 5'-triphosphate (XTP) to their respective monophosphate derivatives. The enzyme does not distinguish between the deoxy- and ribose forms. Probably excludes non-canonical purines from RNA and DNA precursor pools, thus preventing their incorporation into RNA and DNA and avoiding chromosomal lesions.</text>
</comment>
<evidence type="ECO:0000256" key="11">
    <source>
        <dbReference type="ARBA" id="ARBA00093255"/>
    </source>
</evidence>
<keyword evidence="4 13" id="KW-0479">Metal-binding</keyword>
<evidence type="ECO:0000256" key="6">
    <source>
        <dbReference type="ARBA" id="ARBA00022801"/>
    </source>
</evidence>
<dbReference type="GO" id="GO:0046872">
    <property type="term" value="F:metal ion binding"/>
    <property type="evidence" value="ECO:0007669"/>
    <property type="project" value="UniProtKB-KW"/>
</dbReference>
<dbReference type="Pfam" id="PF01725">
    <property type="entry name" value="Ham1p_like"/>
    <property type="match status" value="1"/>
</dbReference>
<comment type="subunit">
    <text evidence="13">Homodimer.</text>
</comment>
<accession>A0AAV9Y2B5</accession>
<dbReference type="HAMAP" id="MF_03148">
    <property type="entry name" value="HAM1_NTPase"/>
    <property type="match status" value="1"/>
</dbReference>
<reference evidence="14 15" key="1">
    <citation type="submission" date="2023-10" db="EMBL/GenBank/DDBJ databases">
        <title>Comparative genomics analysis reveals potential genetic determinants of host preference in Cryptosporidium xiaoi.</title>
        <authorList>
            <person name="Xiao L."/>
            <person name="Li J."/>
        </authorList>
    </citation>
    <scope>NUCLEOTIDE SEQUENCE [LARGE SCALE GENOMIC DNA]</scope>
    <source>
        <strain evidence="14 15">52996</strain>
    </source>
</reference>
<comment type="caution">
    <text evidence="13">Lacks conserved residue(s) required for the propagation of feature annotation.</text>
</comment>
<comment type="catalytic activity">
    <reaction evidence="10">
        <text>ITP + H2O = IMP + diphosphate + H(+)</text>
        <dbReference type="Rhea" id="RHEA:29399"/>
        <dbReference type="ChEBI" id="CHEBI:15377"/>
        <dbReference type="ChEBI" id="CHEBI:15378"/>
        <dbReference type="ChEBI" id="CHEBI:33019"/>
        <dbReference type="ChEBI" id="CHEBI:58053"/>
        <dbReference type="ChEBI" id="CHEBI:61402"/>
        <dbReference type="EC" id="3.6.1.66"/>
    </reaction>
    <physiologicalReaction direction="left-to-right" evidence="10">
        <dbReference type="Rhea" id="RHEA:29400"/>
    </physiologicalReaction>
</comment>
<protein>
    <recommendedName>
        <fullName evidence="13">Inosine triphosphate pyrophosphatase</fullName>
        <shortName evidence="13">ITPase</shortName>
        <shortName evidence="13">Inosine triphosphatase</shortName>
        <ecNumber evidence="13">3.6.1.66</ecNumber>
    </recommendedName>
    <alternativeName>
        <fullName evidence="13">Non-canonical purine NTP pyrophosphatase</fullName>
    </alternativeName>
    <alternativeName>
        <fullName evidence="13">Non-standard purine NTP pyrophosphatase</fullName>
    </alternativeName>
    <alternativeName>
        <fullName evidence="13">Nucleoside-triphosphate diphosphatase</fullName>
    </alternativeName>
    <alternativeName>
        <fullName evidence="13">Nucleoside-triphosphate pyrophosphatase</fullName>
        <shortName evidence="13">NTPase</shortName>
    </alternativeName>
    <alternativeName>
        <fullName evidence="13">XTP/dITP diphosphatase</fullName>
    </alternativeName>
</protein>
<evidence type="ECO:0000256" key="8">
    <source>
        <dbReference type="ARBA" id="ARBA00023080"/>
    </source>
</evidence>
<dbReference type="GO" id="GO:0005737">
    <property type="term" value="C:cytoplasm"/>
    <property type="evidence" value="ECO:0007669"/>
    <property type="project" value="UniProtKB-SubCell"/>
</dbReference>
<evidence type="ECO:0000256" key="10">
    <source>
        <dbReference type="ARBA" id="ARBA00093218"/>
    </source>
</evidence>
<dbReference type="EC" id="3.6.1.66" evidence="13"/>
<dbReference type="InterPro" id="IPR002637">
    <property type="entry name" value="RdgB/HAM1"/>
</dbReference>
<evidence type="ECO:0000256" key="5">
    <source>
        <dbReference type="ARBA" id="ARBA00022741"/>
    </source>
</evidence>
<proteinExistence type="inferred from homology"/>
<dbReference type="SUPFAM" id="SSF52972">
    <property type="entry name" value="ITPase-like"/>
    <property type="match status" value="1"/>
</dbReference>
<evidence type="ECO:0000313" key="15">
    <source>
        <dbReference type="Proteomes" id="UP001311799"/>
    </source>
</evidence>
<dbReference type="GO" id="GO:0009117">
    <property type="term" value="P:nucleotide metabolic process"/>
    <property type="evidence" value="ECO:0007669"/>
    <property type="project" value="UniProtKB-KW"/>
</dbReference>
<evidence type="ECO:0000256" key="1">
    <source>
        <dbReference type="ARBA" id="ARBA00004496"/>
    </source>
</evidence>
<evidence type="ECO:0000256" key="12">
    <source>
        <dbReference type="ARBA" id="ARBA00093271"/>
    </source>
</evidence>
<comment type="function">
    <text evidence="9">Pyrophosphatase that hydrolyzes the non-canonical purine nucleotides inosine triphosphate (ITP), deoxyinosine triphosphate (dITP) as well as 2'-deoxy-N-6-hydroxylaminopurine triphosphate (dHAPTP) and xanthosine 5'-triphosphate (XTP) to their respective monophosphate derivatives. The enzyme does not distinguish between the deoxy- and ribose forms. Probably excludes non-canonical purines from RNA and DNA precursor pools, thus preventing their incorporation into RNA and DNA and avoiding chromosomal lesions.</text>
</comment>
<keyword evidence="7 13" id="KW-0460">Magnesium</keyword>
<dbReference type="Proteomes" id="UP001311799">
    <property type="component" value="Unassembled WGS sequence"/>
</dbReference>
<dbReference type="CDD" id="cd00515">
    <property type="entry name" value="HAM1"/>
    <property type="match status" value="1"/>
</dbReference>
<feature type="binding site" evidence="13">
    <location>
        <begin position="67"/>
        <end position="68"/>
    </location>
    <ligand>
        <name>ITP</name>
        <dbReference type="ChEBI" id="CHEBI:61402"/>
    </ligand>
</feature>
<dbReference type="PANTHER" id="PTHR11067">
    <property type="entry name" value="INOSINE TRIPHOSPHATE PYROPHOSPHATASE/HAM1 PROTEIN"/>
    <property type="match status" value="1"/>
</dbReference>
<feature type="binding site" evidence="13">
    <location>
        <position position="51"/>
    </location>
    <ligand>
        <name>ITP</name>
        <dbReference type="ChEBI" id="CHEBI:61402"/>
    </ligand>
</feature>
<dbReference type="InterPro" id="IPR029001">
    <property type="entry name" value="ITPase-like_fam"/>
</dbReference>
<feature type="binding site" evidence="13">
    <location>
        <position position="167"/>
    </location>
    <ligand>
        <name>ITP</name>
        <dbReference type="ChEBI" id="CHEBI:61402"/>
    </ligand>
</feature>
<dbReference type="GO" id="GO:0000166">
    <property type="term" value="F:nucleotide binding"/>
    <property type="evidence" value="ECO:0007669"/>
    <property type="project" value="UniProtKB-KW"/>
</dbReference>
<evidence type="ECO:0000256" key="3">
    <source>
        <dbReference type="ARBA" id="ARBA00022490"/>
    </source>
</evidence>
<comment type="similarity">
    <text evidence="2 13">Belongs to the HAM1 NTPase family.</text>
</comment>
<comment type="caution">
    <text evidence="14">The sequence shown here is derived from an EMBL/GenBank/DDBJ whole genome shotgun (WGS) entry which is preliminary data.</text>
</comment>
<dbReference type="InterPro" id="IPR027502">
    <property type="entry name" value="ITPase"/>
</dbReference>
<comment type="cofactor">
    <cofactor evidence="13">
        <name>Mg(2+)</name>
        <dbReference type="ChEBI" id="CHEBI:18420"/>
    </cofactor>
    <cofactor evidence="13">
        <name>Mn(2+)</name>
        <dbReference type="ChEBI" id="CHEBI:29035"/>
    </cofactor>
    <text evidence="13">Binds 1 divalent metal cation per subunit; can use either Mg(2+) or Mn(2+).</text>
</comment>
<evidence type="ECO:0000313" key="14">
    <source>
        <dbReference type="EMBL" id="KAK6591150.1"/>
    </source>
</evidence>
<feature type="binding site" evidence="13">
    <location>
        <begin position="172"/>
        <end position="173"/>
    </location>
    <ligand>
        <name>ITP</name>
        <dbReference type="ChEBI" id="CHEBI:61402"/>
    </ligand>
</feature>
<dbReference type="FunFam" id="3.90.950.10:FF:000003">
    <property type="entry name" value="Inosine triphosphate pyrophosphatase"/>
    <property type="match status" value="1"/>
</dbReference>
<comment type="catalytic activity">
    <reaction evidence="11">
        <text>dITP + H2O = dIMP + diphosphate + H(+)</text>
        <dbReference type="Rhea" id="RHEA:28342"/>
        <dbReference type="ChEBI" id="CHEBI:15377"/>
        <dbReference type="ChEBI" id="CHEBI:15378"/>
        <dbReference type="ChEBI" id="CHEBI:33019"/>
        <dbReference type="ChEBI" id="CHEBI:61194"/>
        <dbReference type="ChEBI" id="CHEBI:61382"/>
        <dbReference type="EC" id="3.6.1.66"/>
    </reaction>
    <physiologicalReaction direction="left-to-right" evidence="11">
        <dbReference type="Rhea" id="RHEA:28343"/>
    </physiologicalReaction>
</comment>
<feature type="binding site" evidence="13">
    <location>
        <position position="39"/>
    </location>
    <ligand>
        <name>Mg(2+)</name>
        <dbReference type="ChEBI" id="CHEBI:18420"/>
    </ligand>
</feature>
<dbReference type="GO" id="GO:0009204">
    <property type="term" value="P:deoxyribonucleoside triphosphate catabolic process"/>
    <property type="evidence" value="ECO:0007669"/>
    <property type="project" value="UniProtKB-UniRule"/>
</dbReference>
<comment type="subcellular location">
    <subcellularLocation>
        <location evidence="1 13">Cytoplasm</location>
    </subcellularLocation>
</comment>
<keyword evidence="13" id="KW-0464">Manganese</keyword>
<dbReference type="Gene3D" id="3.90.950.10">
    <property type="match status" value="1"/>
</dbReference>
<keyword evidence="3 13" id="KW-0963">Cytoplasm</keyword>
<keyword evidence="6 13" id="KW-0378">Hydrolase</keyword>
<dbReference type="GO" id="GO:0035870">
    <property type="term" value="F:dITP diphosphatase activity"/>
    <property type="evidence" value="ECO:0007669"/>
    <property type="project" value="UniProtKB-UniRule"/>
</dbReference>
<evidence type="ECO:0000256" key="13">
    <source>
        <dbReference type="HAMAP-Rule" id="MF_03148"/>
    </source>
</evidence>
<name>A0AAV9Y2B5_9CRYT</name>
<sequence>MCNLKEVYLVTGSKKKAEEIINILKGKINVKVEDIDLPEYQGTPEEITINKCKLAYKYINKPVFVEDTSLCFNAYNGLPGPYVKWFIKSVGAEGLFNMLMAYNDKTAYATTIIGYYDGATMSEPILFRGQVDGVIVEPRGSKEFGWDCVFQPNGHSKTFAEMDQEYKNTISHRYLSLKNLCVTVCKKSSTFLVKMTLFK</sequence>
<dbReference type="EMBL" id="JAWDEY010000001">
    <property type="protein sequence ID" value="KAK6591150.1"/>
    <property type="molecule type" value="Genomic_DNA"/>
</dbReference>
<gene>
    <name evidence="14" type="ORF">RS030_101601</name>
</gene>
<evidence type="ECO:0000256" key="7">
    <source>
        <dbReference type="ARBA" id="ARBA00022842"/>
    </source>
</evidence>
<evidence type="ECO:0000256" key="4">
    <source>
        <dbReference type="ARBA" id="ARBA00022723"/>
    </source>
</evidence>